<reference evidence="14" key="1">
    <citation type="submission" date="2018-02" db="EMBL/GenBank/DDBJ databases">
        <authorList>
            <person name="Cohen D.B."/>
            <person name="Kent A.D."/>
        </authorList>
    </citation>
    <scope>NUCLEOTIDE SEQUENCE</scope>
</reference>
<evidence type="ECO:0000259" key="13">
    <source>
        <dbReference type="SMART" id="SM00768"/>
    </source>
</evidence>
<feature type="domain" description="X8" evidence="13">
    <location>
        <begin position="373"/>
        <end position="455"/>
    </location>
</feature>
<dbReference type="GO" id="GO:0042973">
    <property type="term" value="F:glucan endo-1,3-beta-D-glucosidase activity"/>
    <property type="evidence" value="ECO:0007669"/>
    <property type="project" value="UniProtKB-EC"/>
</dbReference>
<comment type="similarity">
    <text evidence="2 10">Belongs to the glycosyl hydrolase 17 family.</text>
</comment>
<proteinExistence type="inferred from homology"/>
<evidence type="ECO:0000256" key="5">
    <source>
        <dbReference type="ARBA" id="ARBA00022801"/>
    </source>
</evidence>
<evidence type="ECO:0000256" key="8">
    <source>
        <dbReference type="ARBA" id="ARBA00033335"/>
    </source>
</evidence>
<keyword evidence="5 11" id="KW-0378">Hydrolase</keyword>
<gene>
    <name evidence="14" type="ORF">FSB_LOCUS3378</name>
</gene>
<sequence length="471" mass="52415">MGLVIALLLSFLFRLSSAQSSKTIGINYGTLGNNLPSPYQSIELIKSMKAGRVKLYDANPEILKLLSGTNLQVSIMVPNNEISNIASNQTIADQWVQNNVLAYYPNTMIRFVLVGNEVFSYNTDHDRRIWFDLVPAMRKIKRSLKNQNITNIKIGTPLAMDIMQSTFPPSSGNFRSDLIDTVMVPLLKFLNGTKSFFFIDVYTYFPWSSNPTSISLDHALLRGNDNYTDPLTSLVYTNLLDQMLDSLFVAMSKLGFPKIKLYISETGWPSSGDIEELGANINNAATYNRNLIRKLTSTPAIGTPARPGIFIPTFIFALYNENQKIGPGTERNWGLLSFDGSPVYDIDLTGKRALSDYPPLPAADNNSPYRGEVWCVVRRGVDLMELGSALAYACGDVNGTCEALVPGRECYEPVSVTWHASYAFSSYWARFRSSGATCYFNGLAEETTRNPKCEGGWSHAYTPSKVEEVDR</sequence>
<evidence type="ECO:0000256" key="3">
    <source>
        <dbReference type="ARBA" id="ARBA00012780"/>
    </source>
</evidence>
<dbReference type="InterPro" id="IPR000490">
    <property type="entry name" value="Glyco_hydro_17"/>
</dbReference>
<dbReference type="InterPro" id="IPR012946">
    <property type="entry name" value="X8"/>
</dbReference>
<evidence type="ECO:0000256" key="10">
    <source>
        <dbReference type="RuleBase" id="RU004335"/>
    </source>
</evidence>
<evidence type="ECO:0000313" key="14">
    <source>
        <dbReference type="EMBL" id="SPC75496.1"/>
    </source>
</evidence>
<dbReference type="EMBL" id="OIVN01000163">
    <property type="protein sequence ID" value="SPC75496.1"/>
    <property type="molecule type" value="Genomic_DNA"/>
</dbReference>
<dbReference type="SMART" id="SM00768">
    <property type="entry name" value="X8"/>
    <property type="match status" value="1"/>
</dbReference>
<evidence type="ECO:0000256" key="4">
    <source>
        <dbReference type="ARBA" id="ARBA00022729"/>
    </source>
</evidence>
<feature type="signal peptide" evidence="12">
    <location>
        <begin position="1"/>
        <end position="18"/>
    </location>
</feature>
<dbReference type="Gene3D" id="3.20.20.80">
    <property type="entry name" value="Glycosidases"/>
    <property type="match status" value="1"/>
</dbReference>
<name>A0A2N9E942_FAGSY</name>
<evidence type="ECO:0000256" key="11">
    <source>
        <dbReference type="RuleBase" id="RU004336"/>
    </source>
</evidence>
<dbReference type="InterPro" id="IPR017853">
    <property type="entry name" value="GH"/>
</dbReference>
<dbReference type="PANTHER" id="PTHR32227">
    <property type="entry name" value="GLUCAN ENDO-1,3-BETA-GLUCOSIDASE BG1-RELATED-RELATED"/>
    <property type="match status" value="1"/>
</dbReference>
<dbReference type="FunFam" id="3.20.20.80:FF:000005">
    <property type="entry name" value="Glucan endo-1,3-beta-glucosidase 14"/>
    <property type="match status" value="1"/>
</dbReference>
<evidence type="ECO:0000256" key="7">
    <source>
        <dbReference type="ARBA" id="ARBA00023295"/>
    </source>
</evidence>
<organism evidence="14">
    <name type="scientific">Fagus sylvatica</name>
    <name type="common">Beechnut</name>
    <dbReference type="NCBI Taxonomy" id="28930"/>
    <lineage>
        <taxon>Eukaryota</taxon>
        <taxon>Viridiplantae</taxon>
        <taxon>Streptophyta</taxon>
        <taxon>Embryophyta</taxon>
        <taxon>Tracheophyta</taxon>
        <taxon>Spermatophyta</taxon>
        <taxon>Magnoliopsida</taxon>
        <taxon>eudicotyledons</taxon>
        <taxon>Gunneridae</taxon>
        <taxon>Pentapetalae</taxon>
        <taxon>rosids</taxon>
        <taxon>fabids</taxon>
        <taxon>Fagales</taxon>
        <taxon>Fagaceae</taxon>
        <taxon>Fagus</taxon>
    </lineage>
</organism>
<evidence type="ECO:0000256" key="9">
    <source>
        <dbReference type="ARBA" id="ARBA00033417"/>
    </source>
</evidence>
<dbReference type="SUPFAM" id="SSF51445">
    <property type="entry name" value="(Trans)glycosidases"/>
    <property type="match status" value="1"/>
</dbReference>
<dbReference type="Pfam" id="PF07983">
    <property type="entry name" value="X8"/>
    <property type="match status" value="1"/>
</dbReference>
<evidence type="ECO:0000256" key="12">
    <source>
        <dbReference type="SAM" id="SignalP"/>
    </source>
</evidence>
<dbReference type="AlphaFoldDB" id="A0A2N9E942"/>
<evidence type="ECO:0000256" key="2">
    <source>
        <dbReference type="ARBA" id="ARBA00008773"/>
    </source>
</evidence>
<keyword evidence="6" id="KW-1015">Disulfide bond</keyword>
<dbReference type="GO" id="GO:0005975">
    <property type="term" value="P:carbohydrate metabolic process"/>
    <property type="evidence" value="ECO:0007669"/>
    <property type="project" value="InterPro"/>
</dbReference>
<feature type="chain" id="PRO_5014653778" description="glucan endo-1,3-beta-D-glucosidase" evidence="12">
    <location>
        <begin position="19"/>
        <end position="471"/>
    </location>
</feature>
<dbReference type="Pfam" id="PF00332">
    <property type="entry name" value="Glyco_hydro_17"/>
    <property type="match status" value="1"/>
</dbReference>
<dbReference type="Gene3D" id="1.20.58.1040">
    <property type="match status" value="1"/>
</dbReference>
<keyword evidence="7 11" id="KW-0326">Glycosidase</keyword>
<dbReference type="PROSITE" id="PS00587">
    <property type="entry name" value="GLYCOSYL_HYDROL_F17"/>
    <property type="match status" value="1"/>
</dbReference>
<accession>A0A2N9E942</accession>
<evidence type="ECO:0000256" key="1">
    <source>
        <dbReference type="ARBA" id="ARBA00000382"/>
    </source>
</evidence>
<evidence type="ECO:0000256" key="6">
    <source>
        <dbReference type="ARBA" id="ARBA00023157"/>
    </source>
</evidence>
<comment type="catalytic activity">
    <reaction evidence="1">
        <text>Hydrolysis of (1-&gt;3)-beta-D-glucosidic linkages in (1-&gt;3)-beta-D-glucans.</text>
        <dbReference type="EC" id="3.2.1.39"/>
    </reaction>
</comment>
<keyword evidence="4 12" id="KW-0732">Signal</keyword>
<protein>
    <recommendedName>
        <fullName evidence="3">glucan endo-1,3-beta-D-glucosidase</fullName>
        <ecNumber evidence="3">3.2.1.39</ecNumber>
    </recommendedName>
    <alternativeName>
        <fullName evidence="8">(1-&gt;3)-beta-glucan endohydrolase</fullName>
    </alternativeName>
    <alternativeName>
        <fullName evidence="9">Beta-1,3-endoglucanase</fullName>
    </alternativeName>
</protein>
<dbReference type="InterPro" id="IPR044965">
    <property type="entry name" value="Glyco_hydro_17_plant"/>
</dbReference>
<dbReference type="EC" id="3.2.1.39" evidence="3"/>